<dbReference type="Pfam" id="PF00155">
    <property type="entry name" value="Aminotran_1_2"/>
    <property type="match status" value="1"/>
</dbReference>
<proteinExistence type="inferred from homology"/>
<dbReference type="GO" id="GO:0030170">
    <property type="term" value="F:pyridoxal phosphate binding"/>
    <property type="evidence" value="ECO:0007669"/>
    <property type="project" value="InterPro"/>
</dbReference>
<comment type="similarity">
    <text evidence="2 6">Belongs to the class-II pyridoxal-phosphate-dependent aminotransferase family.</text>
</comment>
<dbReference type="AlphaFoldDB" id="E4Z3C9"/>
<name>E4Z3C9_OIKDI</name>
<gene>
    <name evidence="8" type="ORF">GSOID_T00025881001</name>
</gene>
<dbReference type="PANTHER" id="PTHR13693:SF102">
    <property type="entry name" value="2-AMINO-3-KETOBUTYRATE COENZYME A LIGASE, MITOCHONDRIAL"/>
    <property type="match status" value="1"/>
</dbReference>
<keyword evidence="3" id="KW-0808">Transferase</keyword>
<evidence type="ECO:0000256" key="5">
    <source>
        <dbReference type="ARBA" id="ARBA00023315"/>
    </source>
</evidence>
<comment type="cofactor">
    <cofactor evidence="1 6">
        <name>pyridoxal 5'-phosphate</name>
        <dbReference type="ChEBI" id="CHEBI:597326"/>
    </cofactor>
</comment>
<organism evidence="8">
    <name type="scientific">Oikopleura dioica</name>
    <name type="common">Tunicate</name>
    <dbReference type="NCBI Taxonomy" id="34765"/>
    <lineage>
        <taxon>Eukaryota</taxon>
        <taxon>Metazoa</taxon>
        <taxon>Chordata</taxon>
        <taxon>Tunicata</taxon>
        <taxon>Appendicularia</taxon>
        <taxon>Copelata</taxon>
        <taxon>Oikopleuridae</taxon>
        <taxon>Oikopleura</taxon>
    </lineage>
</organism>
<evidence type="ECO:0000313" key="8">
    <source>
        <dbReference type="EMBL" id="CBY42207.1"/>
    </source>
</evidence>
<dbReference type="InterPro" id="IPR001917">
    <property type="entry name" value="Aminotrans_II_pyridoxalP_BS"/>
</dbReference>
<evidence type="ECO:0000256" key="2">
    <source>
        <dbReference type="ARBA" id="ARBA00008392"/>
    </source>
</evidence>
<dbReference type="GO" id="GO:0016746">
    <property type="term" value="F:acyltransferase activity"/>
    <property type="evidence" value="ECO:0007669"/>
    <property type="project" value="UniProtKB-KW"/>
</dbReference>
<evidence type="ECO:0000256" key="3">
    <source>
        <dbReference type="ARBA" id="ARBA00022679"/>
    </source>
</evidence>
<dbReference type="InterPro" id="IPR004839">
    <property type="entry name" value="Aminotransferase_I/II_large"/>
</dbReference>
<feature type="domain" description="Aminotransferase class I/classII large" evidence="7">
    <location>
        <begin position="1"/>
        <end position="203"/>
    </location>
</feature>
<keyword evidence="4 6" id="KW-0663">Pyridoxal phosphate</keyword>
<dbReference type="PROSITE" id="PS00599">
    <property type="entry name" value="AA_TRANSFER_CLASS_2"/>
    <property type="match status" value="1"/>
</dbReference>
<sequence>MDGDIAPLDEIKALCDKYDAMLMIDECHATGILGEKGRGTDELFGIHGQVDIINSTLGKALGGASGGYTAGPQEIINLLRQKSRPYLFSNTLAPPVVGAALSAIDLLETKPEEFIGEIQRKTKLFRSKMNAAGFNIMGKEHPISPVFIGEARLAADLANKLLDCGIFVIAFSYPVVPEGKARIRVQISAAHSDAQIDQTVDAFVRCAKELNILD</sequence>
<dbReference type="SUPFAM" id="SSF53383">
    <property type="entry name" value="PLP-dependent transferases"/>
    <property type="match status" value="1"/>
</dbReference>
<dbReference type="GO" id="GO:0005739">
    <property type="term" value="C:mitochondrion"/>
    <property type="evidence" value="ECO:0007669"/>
    <property type="project" value="TreeGrafter"/>
</dbReference>
<dbReference type="InterPro" id="IPR015421">
    <property type="entry name" value="PyrdxlP-dep_Trfase_major"/>
</dbReference>
<dbReference type="EMBL" id="FN656955">
    <property type="protein sequence ID" value="CBY42207.1"/>
    <property type="molecule type" value="Genomic_DNA"/>
</dbReference>
<evidence type="ECO:0000256" key="4">
    <source>
        <dbReference type="ARBA" id="ARBA00022898"/>
    </source>
</evidence>
<dbReference type="PANTHER" id="PTHR13693">
    <property type="entry name" value="CLASS II AMINOTRANSFERASE/8-AMINO-7-OXONONANOATE SYNTHASE"/>
    <property type="match status" value="1"/>
</dbReference>
<dbReference type="Proteomes" id="UP000011014">
    <property type="component" value="Unassembled WGS sequence"/>
</dbReference>
<reference evidence="8" key="1">
    <citation type="journal article" date="2010" name="Science">
        <title>Plasticity of animal genome architecture unmasked by rapid evolution of a pelagic tunicate.</title>
        <authorList>
            <person name="Denoeud F."/>
            <person name="Henriet S."/>
            <person name="Mungpakdee S."/>
            <person name="Aury J.M."/>
            <person name="Da Silva C."/>
            <person name="Brinkmann H."/>
            <person name="Mikhaleva J."/>
            <person name="Olsen L.C."/>
            <person name="Jubin C."/>
            <person name="Canestro C."/>
            <person name="Bouquet J.M."/>
            <person name="Danks G."/>
            <person name="Poulain J."/>
            <person name="Campsteijn C."/>
            <person name="Adamski M."/>
            <person name="Cross I."/>
            <person name="Yadetie F."/>
            <person name="Muffato M."/>
            <person name="Louis A."/>
            <person name="Butcher S."/>
            <person name="Tsagkogeorga G."/>
            <person name="Konrad A."/>
            <person name="Singh S."/>
            <person name="Jensen M.F."/>
            <person name="Cong E.H."/>
            <person name="Eikeseth-Otteraa H."/>
            <person name="Noel B."/>
            <person name="Anthouard V."/>
            <person name="Porcel B.M."/>
            <person name="Kachouri-Lafond R."/>
            <person name="Nishino A."/>
            <person name="Ugolini M."/>
            <person name="Chourrout P."/>
            <person name="Nishida H."/>
            <person name="Aasland R."/>
            <person name="Huzurbazar S."/>
            <person name="Westhof E."/>
            <person name="Delsuc F."/>
            <person name="Lehrach H."/>
            <person name="Reinhardt R."/>
            <person name="Weissenbach J."/>
            <person name="Roy S.W."/>
            <person name="Artiguenave F."/>
            <person name="Postlethwait J.H."/>
            <person name="Manak J.R."/>
            <person name="Thompson E.M."/>
            <person name="Jaillon O."/>
            <person name="Du Pasquier L."/>
            <person name="Boudinot P."/>
            <person name="Liberles D.A."/>
            <person name="Volff J.N."/>
            <person name="Philippe H."/>
            <person name="Lenhard B."/>
            <person name="Roest Crollius H."/>
            <person name="Wincker P."/>
            <person name="Chourrout D."/>
        </authorList>
    </citation>
    <scope>NUCLEOTIDE SEQUENCE [LARGE SCALE GENOMIC DNA]</scope>
</reference>
<dbReference type="InterPro" id="IPR015422">
    <property type="entry name" value="PyrdxlP-dep_Trfase_small"/>
</dbReference>
<dbReference type="InterPro" id="IPR015424">
    <property type="entry name" value="PyrdxlP-dep_Trfase"/>
</dbReference>
<evidence type="ECO:0000259" key="7">
    <source>
        <dbReference type="Pfam" id="PF00155"/>
    </source>
</evidence>
<keyword evidence="5" id="KW-0012">Acyltransferase</keyword>
<evidence type="ECO:0000256" key="6">
    <source>
        <dbReference type="RuleBase" id="RU003693"/>
    </source>
</evidence>
<dbReference type="Gene3D" id="3.40.640.10">
    <property type="entry name" value="Type I PLP-dependent aspartate aminotransferase-like (Major domain)"/>
    <property type="match status" value="1"/>
</dbReference>
<dbReference type="Gene3D" id="3.90.1150.10">
    <property type="entry name" value="Aspartate Aminotransferase, domain 1"/>
    <property type="match status" value="1"/>
</dbReference>
<protein>
    <recommendedName>
        <fullName evidence="7">Aminotransferase class I/classII large domain-containing protein</fullName>
    </recommendedName>
</protein>
<evidence type="ECO:0000256" key="1">
    <source>
        <dbReference type="ARBA" id="ARBA00001933"/>
    </source>
</evidence>
<dbReference type="InterPro" id="IPR050087">
    <property type="entry name" value="AON_synthase_class-II"/>
</dbReference>
<accession>E4Z3C9</accession>